<comment type="caution">
    <text evidence="7">The sequence shown here is derived from an EMBL/GenBank/DDBJ whole genome shotgun (WGS) entry which is preliminary data.</text>
</comment>
<keyword evidence="3" id="KW-0964">Secreted</keyword>
<dbReference type="AlphaFoldDB" id="A0A9P6L2V3"/>
<evidence type="ECO:0000256" key="6">
    <source>
        <dbReference type="SAM" id="SignalP"/>
    </source>
</evidence>
<keyword evidence="4 6" id="KW-0732">Signal</keyword>
<name>A0A9P6L2V3_9AGAM</name>
<dbReference type="PANTHER" id="PTHR13234">
    <property type="entry name" value="GAMMA-INTERFERON INDUCIBLE LYSOSOMAL THIOL REDUCTASE GILT"/>
    <property type="match status" value="1"/>
</dbReference>
<accession>A0A9P6L2V3</accession>
<sequence length="243" mass="27119">MSYESSRIRILLLLALISPILSIASASQAVFSVNETILVPVNLGLTSRDDDALYVQVVFDEVLQKVSDKVNMSFGYIKDISPDDEQYGVRCSSDWLDCAGDVQQLCVHKYTSQQEWWNFIMCQNQEGKEEIGHLRAAQKCAIAAEIPWEIIRDCAGPDADGINAEGAQLLLQNVEDTIKLGVGVSCTVSINNKAVCVHDDSEWKMCKEGYTVPDFVRQIETAWKKLNNITTPKKPGKGKDEWE</sequence>
<evidence type="ECO:0000256" key="1">
    <source>
        <dbReference type="ARBA" id="ARBA00004613"/>
    </source>
</evidence>
<evidence type="ECO:0000256" key="4">
    <source>
        <dbReference type="ARBA" id="ARBA00022729"/>
    </source>
</evidence>
<organism evidence="7 8">
    <name type="scientific">Thelephora terrestris</name>
    <dbReference type="NCBI Taxonomy" id="56493"/>
    <lineage>
        <taxon>Eukaryota</taxon>
        <taxon>Fungi</taxon>
        <taxon>Dikarya</taxon>
        <taxon>Basidiomycota</taxon>
        <taxon>Agaricomycotina</taxon>
        <taxon>Agaricomycetes</taxon>
        <taxon>Thelephorales</taxon>
        <taxon>Thelephoraceae</taxon>
        <taxon>Thelephora</taxon>
    </lineage>
</organism>
<evidence type="ECO:0000313" key="7">
    <source>
        <dbReference type="EMBL" id="KAF9780194.1"/>
    </source>
</evidence>
<comment type="subcellular location">
    <subcellularLocation>
        <location evidence="1">Secreted</location>
    </subcellularLocation>
</comment>
<dbReference type="Proteomes" id="UP000736335">
    <property type="component" value="Unassembled WGS sequence"/>
</dbReference>
<evidence type="ECO:0000256" key="3">
    <source>
        <dbReference type="ARBA" id="ARBA00022525"/>
    </source>
</evidence>
<reference evidence="7" key="1">
    <citation type="journal article" date="2020" name="Nat. Commun.">
        <title>Large-scale genome sequencing of mycorrhizal fungi provides insights into the early evolution of symbiotic traits.</title>
        <authorList>
            <person name="Miyauchi S."/>
            <person name="Kiss E."/>
            <person name="Kuo A."/>
            <person name="Drula E."/>
            <person name="Kohler A."/>
            <person name="Sanchez-Garcia M."/>
            <person name="Morin E."/>
            <person name="Andreopoulos B."/>
            <person name="Barry K.W."/>
            <person name="Bonito G."/>
            <person name="Buee M."/>
            <person name="Carver A."/>
            <person name="Chen C."/>
            <person name="Cichocki N."/>
            <person name="Clum A."/>
            <person name="Culley D."/>
            <person name="Crous P.W."/>
            <person name="Fauchery L."/>
            <person name="Girlanda M."/>
            <person name="Hayes R.D."/>
            <person name="Keri Z."/>
            <person name="LaButti K."/>
            <person name="Lipzen A."/>
            <person name="Lombard V."/>
            <person name="Magnuson J."/>
            <person name="Maillard F."/>
            <person name="Murat C."/>
            <person name="Nolan M."/>
            <person name="Ohm R.A."/>
            <person name="Pangilinan J."/>
            <person name="Pereira M.F."/>
            <person name="Perotto S."/>
            <person name="Peter M."/>
            <person name="Pfister S."/>
            <person name="Riley R."/>
            <person name="Sitrit Y."/>
            <person name="Stielow J.B."/>
            <person name="Szollosi G."/>
            <person name="Zifcakova L."/>
            <person name="Stursova M."/>
            <person name="Spatafora J.W."/>
            <person name="Tedersoo L."/>
            <person name="Vaario L.M."/>
            <person name="Yamada A."/>
            <person name="Yan M."/>
            <person name="Wang P."/>
            <person name="Xu J."/>
            <person name="Bruns T."/>
            <person name="Baldrian P."/>
            <person name="Vilgalys R."/>
            <person name="Dunand C."/>
            <person name="Henrissat B."/>
            <person name="Grigoriev I.V."/>
            <person name="Hibbett D."/>
            <person name="Nagy L.G."/>
            <person name="Martin F.M."/>
        </authorList>
    </citation>
    <scope>NUCLEOTIDE SEQUENCE</scope>
    <source>
        <strain evidence="7">UH-Tt-Lm1</strain>
    </source>
</reference>
<feature type="chain" id="PRO_5040391522" evidence="6">
    <location>
        <begin position="27"/>
        <end position="243"/>
    </location>
</feature>
<dbReference type="GO" id="GO:0005576">
    <property type="term" value="C:extracellular region"/>
    <property type="evidence" value="ECO:0007669"/>
    <property type="project" value="UniProtKB-SubCell"/>
</dbReference>
<dbReference type="InterPro" id="IPR004911">
    <property type="entry name" value="Interferon-induced_GILT"/>
</dbReference>
<comment type="similarity">
    <text evidence="2">Belongs to the GILT family.</text>
</comment>
<evidence type="ECO:0000256" key="5">
    <source>
        <dbReference type="ARBA" id="ARBA00023180"/>
    </source>
</evidence>
<dbReference type="Pfam" id="PF03227">
    <property type="entry name" value="GILT"/>
    <property type="match status" value="1"/>
</dbReference>
<evidence type="ECO:0000256" key="2">
    <source>
        <dbReference type="ARBA" id="ARBA00005679"/>
    </source>
</evidence>
<keyword evidence="8" id="KW-1185">Reference proteome</keyword>
<keyword evidence="5" id="KW-0325">Glycoprotein</keyword>
<dbReference type="OrthoDB" id="958254at2759"/>
<reference evidence="7" key="2">
    <citation type="submission" date="2020-11" db="EMBL/GenBank/DDBJ databases">
        <authorList>
            <consortium name="DOE Joint Genome Institute"/>
            <person name="Kuo A."/>
            <person name="Miyauchi S."/>
            <person name="Kiss E."/>
            <person name="Drula E."/>
            <person name="Kohler A."/>
            <person name="Sanchez-Garcia M."/>
            <person name="Andreopoulos B."/>
            <person name="Barry K.W."/>
            <person name="Bonito G."/>
            <person name="Buee M."/>
            <person name="Carver A."/>
            <person name="Chen C."/>
            <person name="Cichocki N."/>
            <person name="Clum A."/>
            <person name="Culley D."/>
            <person name="Crous P.W."/>
            <person name="Fauchery L."/>
            <person name="Girlanda M."/>
            <person name="Hayes R."/>
            <person name="Keri Z."/>
            <person name="Labutti K."/>
            <person name="Lipzen A."/>
            <person name="Lombard V."/>
            <person name="Magnuson J."/>
            <person name="Maillard F."/>
            <person name="Morin E."/>
            <person name="Murat C."/>
            <person name="Nolan M."/>
            <person name="Ohm R."/>
            <person name="Pangilinan J."/>
            <person name="Pereira M."/>
            <person name="Perotto S."/>
            <person name="Peter M."/>
            <person name="Riley R."/>
            <person name="Sitrit Y."/>
            <person name="Stielow B."/>
            <person name="Szollosi G."/>
            <person name="Zifcakova L."/>
            <person name="Stursova M."/>
            <person name="Spatafora J.W."/>
            <person name="Tedersoo L."/>
            <person name="Vaario L.-M."/>
            <person name="Yamada A."/>
            <person name="Yan M."/>
            <person name="Wang P."/>
            <person name="Xu J."/>
            <person name="Bruns T."/>
            <person name="Baldrian P."/>
            <person name="Vilgalys R."/>
            <person name="Henrissat B."/>
            <person name="Grigoriev I.V."/>
            <person name="Hibbett D."/>
            <person name="Nagy L.G."/>
            <person name="Martin F.M."/>
        </authorList>
    </citation>
    <scope>NUCLEOTIDE SEQUENCE</scope>
    <source>
        <strain evidence="7">UH-Tt-Lm1</strain>
    </source>
</reference>
<protein>
    <submittedName>
        <fullName evidence="7">Uncharacterized protein</fullName>
    </submittedName>
</protein>
<dbReference type="EMBL" id="WIUZ02000017">
    <property type="protein sequence ID" value="KAF9780194.1"/>
    <property type="molecule type" value="Genomic_DNA"/>
</dbReference>
<proteinExistence type="inferred from homology"/>
<dbReference type="PANTHER" id="PTHR13234:SF8">
    <property type="entry name" value="GAMMA-INTERFERON-INDUCIBLE LYSOSOMAL THIOL REDUCTASE"/>
    <property type="match status" value="1"/>
</dbReference>
<dbReference type="GO" id="GO:0016671">
    <property type="term" value="F:oxidoreductase activity, acting on a sulfur group of donors, disulfide as acceptor"/>
    <property type="evidence" value="ECO:0007669"/>
    <property type="project" value="InterPro"/>
</dbReference>
<gene>
    <name evidence="7" type="ORF">BJ322DRAFT_1012368</name>
</gene>
<evidence type="ECO:0000313" key="8">
    <source>
        <dbReference type="Proteomes" id="UP000736335"/>
    </source>
</evidence>
<feature type="signal peptide" evidence="6">
    <location>
        <begin position="1"/>
        <end position="26"/>
    </location>
</feature>